<dbReference type="Proteomes" id="UP000281474">
    <property type="component" value="Unassembled WGS sequence"/>
</dbReference>
<organism evidence="2 3">
    <name type="scientific">Parashewanella curva</name>
    <dbReference type="NCBI Taxonomy" id="2338552"/>
    <lineage>
        <taxon>Bacteria</taxon>
        <taxon>Pseudomonadati</taxon>
        <taxon>Pseudomonadota</taxon>
        <taxon>Gammaproteobacteria</taxon>
        <taxon>Alteromonadales</taxon>
        <taxon>Shewanellaceae</taxon>
        <taxon>Parashewanella</taxon>
    </lineage>
</organism>
<feature type="region of interest" description="Disordered" evidence="1">
    <location>
        <begin position="1"/>
        <end position="31"/>
    </location>
</feature>
<comment type="caution">
    <text evidence="2">The sequence shown here is derived from an EMBL/GenBank/DDBJ whole genome shotgun (WGS) entry which is preliminary data.</text>
</comment>
<feature type="region of interest" description="Disordered" evidence="1">
    <location>
        <begin position="103"/>
        <end position="134"/>
    </location>
</feature>
<accession>A0A3L8PWA9</accession>
<keyword evidence="3" id="KW-1185">Reference proteome</keyword>
<proteinExistence type="predicted"/>
<dbReference type="RefSeq" id="WP_121839029.1">
    <property type="nucleotide sequence ID" value="NZ_ML014778.1"/>
</dbReference>
<evidence type="ECO:0000313" key="2">
    <source>
        <dbReference type="EMBL" id="RLV59645.1"/>
    </source>
</evidence>
<evidence type="ECO:0000256" key="1">
    <source>
        <dbReference type="SAM" id="MobiDB-lite"/>
    </source>
</evidence>
<reference evidence="2 3" key="1">
    <citation type="submission" date="2018-09" db="EMBL/GenBank/DDBJ databases">
        <title>Phylogeny of the Shewanellaceae, and recommendation for two new genera, Pseudoshewanella and Parashewanella.</title>
        <authorList>
            <person name="Wang G."/>
        </authorList>
    </citation>
    <scope>NUCLEOTIDE SEQUENCE [LARGE SCALE GENOMIC DNA]</scope>
    <source>
        <strain evidence="2 3">C51</strain>
    </source>
</reference>
<dbReference type="OrthoDB" id="9856591at2"/>
<name>A0A3L8PWA9_9GAMM</name>
<protein>
    <submittedName>
        <fullName evidence="2">Uncharacterized protein</fullName>
    </submittedName>
</protein>
<dbReference type="AlphaFoldDB" id="A0A3L8PWA9"/>
<gene>
    <name evidence="2" type="ORF">D5018_10855</name>
</gene>
<evidence type="ECO:0000313" key="3">
    <source>
        <dbReference type="Proteomes" id="UP000281474"/>
    </source>
</evidence>
<sequence>MASPTSPSQQAGPSWGNLPFSPPPHRQGRLASYQLERVTTSPECLFQREQSLPSHFSSRTLVQFKKKKGEALGVFYKPASIHAQNPCAKESKLQALRYSRRHRDDARSLEETPFALGSINPKKRRKPSETMSVVPTISPRKLEQLDDTNSLSEIDYQTRVQMYHADISATREAIREEVIAQAARKVKTKNKSEYIQRLDLMSKYLKETGQREDYVKALYQRLPKSSTT</sequence>
<feature type="compositionally biased region" description="Polar residues" evidence="1">
    <location>
        <begin position="1"/>
        <end position="12"/>
    </location>
</feature>
<dbReference type="EMBL" id="QZEI01000029">
    <property type="protein sequence ID" value="RLV59645.1"/>
    <property type="molecule type" value="Genomic_DNA"/>
</dbReference>